<feature type="non-terminal residue" evidence="1">
    <location>
        <position position="1"/>
    </location>
</feature>
<evidence type="ECO:0008006" key="2">
    <source>
        <dbReference type="Google" id="ProtNLM"/>
    </source>
</evidence>
<name>A0A382I939_9ZZZZ</name>
<reference evidence="1" key="1">
    <citation type="submission" date="2018-05" db="EMBL/GenBank/DDBJ databases">
        <authorList>
            <person name="Lanie J.A."/>
            <person name="Ng W.-L."/>
            <person name="Kazmierczak K.M."/>
            <person name="Andrzejewski T.M."/>
            <person name="Davidsen T.M."/>
            <person name="Wayne K.J."/>
            <person name="Tettelin H."/>
            <person name="Glass J.I."/>
            <person name="Rusch D."/>
            <person name="Podicherti R."/>
            <person name="Tsui H.-C.T."/>
            <person name="Winkler M.E."/>
        </authorList>
    </citation>
    <scope>NUCLEOTIDE SEQUENCE</scope>
</reference>
<evidence type="ECO:0000313" key="1">
    <source>
        <dbReference type="EMBL" id="SVB95832.1"/>
    </source>
</evidence>
<accession>A0A382I939</accession>
<dbReference type="EMBL" id="UINC01065797">
    <property type="protein sequence ID" value="SVB95832.1"/>
    <property type="molecule type" value="Genomic_DNA"/>
</dbReference>
<proteinExistence type="predicted"/>
<protein>
    <recommendedName>
        <fullName evidence="2">Short-chain dehydrogenase</fullName>
    </recommendedName>
</protein>
<organism evidence="1">
    <name type="scientific">marine metagenome</name>
    <dbReference type="NCBI Taxonomy" id="408172"/>
    <lineage>
        <taxon>unclassified sequences</taxon>
        <taxon>metagenomes</taxon>
        <taxon>ecological metagenomes</taxon>
    </lineage>
</organism>
<gene>
    <name evidence="1" type="ORF">METZ01_LOCUS248686</name>
</gene>
<dbReference type="AlphaFoldDB" id="A0A382I939"/>
<sequence>IAYLASGESGLMTGAIIDFDQSVLGGGEMPKPPTNLI</sequence>